<gene>
    <name evidence="1" type="ORF">RZS32_010905</name>
</gene>
<accession>A0ABZ2TB60</accession>
<organism evidence="1 2">
    <name type="scientific">Roseovarius rhodophyticola</name>
    <dbReference type="NCBI Taxonomy" id="3080827"/>
    <lineage>
        <taxon>Bacteria</taxon>
        <taxon>Pseudomonadati</taxon>
        <taxon>Pseudomonadota</taxon>
        <taxon>Alphaproteobacteria</taxon>
        <taxon>Rhodobacterales</taxon>
        <taxon>Roseobacteraceae</taxon>
        <taxon>Roseovarius</taxon>
    </lineage>
</organism>
<dbReference type="EMBL" id="CP146606">
    <property type="protein sequence ID" value="WYK16937.1"/>
    <property type="molecule type" value="Genomic_DNA"/>
</dbReference>
<evidence type="ECO:0000313" key="1">
    <source>
        <dbReference type="EMBL" id="WYK16937.1"/>
    </source>
</evidence>
<dbReference type="Proteomes" id="UP001281305">
    <property type="component" value="Chromosome"/>
</dbReference>
<reference evidence="1 2" key="1">
    <citation type="submission" date="2024-02" db="EMBL/GenBank/DDBJ databases">
        <title>Roseovarius strain W115 nov., isolated from a marine algae.</title>
        <authorList>
            <person name="Lee M.W."/>
            <person name="Lee J.K."/>
            <person name="Kim J.M."/>
            <person name="Choi D.G."/>
            <person name="Baek J.H."/>
            <person name="Bayburt H."/>
            <person name="Jung J.J."/>
            <person name="Han D.M."/>
            <person name="Jeon C.O."/>
        </authorList>
    </citation>
    <scope>NUCLEOTIDE SEQUENCE [LARGE SCALE GENOMIC DNA]</scope>
    <source>
        <strain evidence="1 2">W115</strain>
    </source>
</reference>
<evidence type="ECO:0000313" key="2">
    <source>
        <dbReference type="Proteomes" id="UP001281305"/>
    </source>
</evidence>
<name>A0ABZ2TB60_9RHOB</name>
<protein>
    <submittedName>
        <fullName evidence="1">Uncharacterized protein</fullName>
    </submittedName>
</protein>
<dbReference type="RefSeq" id="WP_317057007.1">
    <property type="nucleotide sequence ID" value="NZ_CP146606.1"/>
</dbReference>
<keyword evidence="2" id="KW-1185">Reference proteome</keyword>
<sequence length="192" mass="20730">MLSRRSVLGVLFAVLLAGCTEPRKPAFGENAVVDFGVNKDVVTTTNLAKGVEGRPNSISKQQVARDLSSAFDFVFANRRSGARKVNIAVDVRKIRLPPRLETAITPETSHLIADVRVTDTRTGQDVMPPSSFVGVSDYDVSQPVHIFSALTKLSVQDDYLDTIQISAEQLNQVLFGQDGTRKFPGPLSGASG</sequence>
<proteinExistence type="predicted"/>
<dbReference type="PROSITE" id="PS51257">
    <property type="entry name" value="PROKAR_LIPOPROTEIN"/>
    <property type="match status" value="1"/>
</dbReference>